<protein>
    <submittedName>
        <fullName evidence="4">DUF3857 domain-containing protein</fullName>
    </submittedName>
</protein>
<evidence type="ECO:0000313" key="4">
    <source>
        <dbReference type="EMBL" id="MFC3672181.1"/>
    </source>
</evidence>
<name>A0ABV7V679_9SPHN</name>
<evidence type="ECO:0000256" key="1">
    <source>
        <dbReference type="SAM" id="MobiDB-lite"/>
    </source>
</evidence>
<dbReference type="Proteomes" id="UP001595683">
    <property type="component" value="Unassembled WGS sequence"/>
</dbReference>
<dbReference type="RefSeq" id="WP_191325577.1">
    <property type="nucleotide sequence ID" value="NZ_BMZP01000019.1"/>
</dbReference>
<dbReference type="SUPFAM" id="SSF54001">
    <property type="entry name" value="Cysteine proteinases"/>
    <property type="match status" value="1"/>
</dbReference>
<dbReference type="InterPro" id="IPR024618">
    <property type="entry name" value="DUF3857"/>
</dbReference>
<dbReference type="Gene3D" id="2.60.40.3140">
    <property type="match status" value="1"/>
</dbReference>
<dbReference type="Gene3D" id="3.10.620.30">
    <property type="match status" value="1"/>
</dbReference>
<dbReference type="EMBL" id="JBHRYE010000020">
    <property type="protein sequence ID" value="MFC3672181.1"/>
    <property type="molecule type" value="Genomic_DNA"/>
</dbReference>
<evidence type="ECO:0000313" key="5">
    <source>
        <dbReference type="Proteomes" id="UP001595683"/>
    </source>
</evidence>
<evidence type="ECO:0000259" key="3">
    <source>
        <dbReference type="Pfam" id="PF12969"/>
    </source>
</evidence>
<organism evidence="4 5">
    <name type="scientific">Novosphingobium pokkalii</name>
    <dbReference type="NCBI Taxonomy" id="1770194"/>
    <lineage>
        <taxon>Bacteria</taxon>
        <taxon>Pseudomonadati</taxon>
        <taxon>Pseudomonadota</taxon>
        <taxon>Alphaproteobacteria</taxon>
        <taxon>Sphingomonadales</taxon>
        <taxon>Sphingomonadaceae</taxon>
        <taxon>Novosphingobium</taxon>
    </lineage>
</organism>
<comment type="caution">
    <text evidence="4">The sequence shown here is derived from an EMBL/GenBank/DDBJ whole genome shotgun (WGS) entry which is preliminary data.</text>
</comment>
<accession>A0ABV7V679</accession>
<feature type="region of interest" description="Disordered" evidence="1">
    <location>
        <begin position="660"/>
        <end position="689"/>
    </location>
</feature>
<gene>
    <name evidence="4" type="ORF">ACFOOT_12185</name>
</gene>
<feature type="signal peptide" evidence="2">
    <location>
        <begin position="1"/>
        <end position="28"/>
    </location>
</feature>
<dbReference type="InterPro" id="IPR038765">
    <property type="entry name" value="Papain-like_cys_pep_sf"/>
</dbReference>
<keyword evidence="5" id="KW-1185">Reference proteome</keyword>
<dbReference type="Pfam" id="PF12969">
    <property type="entry name" value="DUF3857"/>
    <property type="match status" value="1"/>
</dbReference>
<feature type="domain" description="DUF3857" evidence="3">
    <location>
        <begin position="77"/>
        <end position="222"/>
    </location>
</feature>
<sequence length="689" mass="74729">MSRCREWAAAAWLAAGSGLALTAATAQAAGVREVIVADPAPWTLPPPAPSATPPSAQAALAVIYNDTQYMAGAEGLQVYSAVRYRITKPEGLAAGNLTLTWSPDAGSMVLHRLRVIHGGTTRDLTRSAKFAVMQREQNLELAALDGRLTAAYQIPGLEVGDEVELATTLTSKDPTLADARGDLYLLPQASSTGTYRLRVAWPQDHPLRWQATPDVKPAPFPAGGKLAGIAVEMHDPEPPADVPTGAPPRYGWRRLVEFTNYASWPDFSRRLFPLYDKATRLRADSPLKAEIARIAAASPDPATRAAAALRLVEEQVRYVYVGMDGANLTPADADVTWQRRFGDCKGKTVLLLALLHGLGIEAEPLLIQTKGGDGLADRLPNAGLFDHVVVRATIAQKPILLDGTRLGDRSLALILPPPWRQALPITREGAPVLTLPAPPPTLARAIAVLDIDASAGRNARAKVRARHILRGDQALAIRSYLSSLPAVDAERALRKYWQAQENWLVTDKVAWDIDDAHGAVVLSAQGLGDMDWEELDGGSHRYTLPGAGFNPPERLRRPADQDQTLPYETDYPAFRCWVTTVRLPAPGDTEMWRYHAAPVNRSLGGVAYWRQAGLTGNVMRTVMSRRVLLPEVSAAQAAELNRQIPGFDNDMSSVYDQPLFKGAQRPKDDPAPFADDTDWLAAKTPCTAP</sequence>
<proteinExistence type="predicted"/>
<evidence type="ECO:0000256" key="2">
    <source>
        <dbReference type="SAM" id="SignalP"/>
    </source>
</evidence>
<feature type="chain" id="PRO_5046241293" evidence="2">
    <location>
        <begin position="29"/>
        <end position="689"/>
    </location>
</feature>
<reference evidence="5" key="1">
    <citation type="journal article" date="2019" name="Int. J. Syst. Evol. Microbiol.">
        <title>The Global Catalogue of Microorganisms (GCM) 10K type strain sequencing project: providing services to taxonomists for standard genome sequencing and annotation.</title>
        <authorList>
            <consortium name="The Broad Institute Genomics Platform"/>
            <consortium name="The Broad Institute Genome Sequencing Center for Infectious Disease"/>
            <person name="Wu L."/>
            <person name="Ma J."/>
        </authorList>
    </citation>
    <scope>NUCLEOTIDE SEQUENCE [LARGE SCALE GENOMIC DNA]</scope>
    <source>
        <strain evidence="5">KCTC 42224</strain>
    </source>
</reference>
<keyword evidence="2" id="KW-0732">Signal</keyword>